<sequence>MAPGGEQSGPTPIAIAKRRTRNRVAQRSFRERQARYVKELEHKVAQTSQDESPRLKRSEQECHRLREALMATKTRILGLCTVLSGIADNIDTSLDCLTDGIEIGLSQDQSQGQDSDGHGQQDGSQVDVDGDIDGPESSLYDIQTSNPQHKDLLDENRTIGTAIESQSILGNEPQQTISGLDQVSWVNGQHNNIMSTNPFLSPNTLMQTANHTQQPSNHTYTDFIDHEVSRWPRDENQSESAQMHFPFFNSSSPGESMKFPVMNIGFPPGVASFPSLFSAHLAVCEYFTKQNQAYRDRLQIGGKESYAKLITTMVNMFVNTCWPDMRIWWAYIQSSTVVEKLVRWKLDPCLETYKSLPLTHRPTALQLCTAHPDIIDWAFFPSIRDRMIELYSHSWMLDEIVCELVNAYVVEADLTRLVTGMENFPARKGYFSIWDIVQTISREGTGVHPAQPNPDLWGSEIHLDEGLFAGPTSPFEIEQPGSDGTWIKMPFDQIYQSRKAALKLFRLLHMEDRRTVKVDPVFAAAHPELCDDYYQGKRVPKPLAMITNRPEDASFEIDVNGTQIRGLSSQLRVAKFLGIPYAKVKQRFSIAQRIYLASLGDRVDATNFGPRCPQSFNHGPQRRKHLYQGVRLPSNSPASEHDCLNLNVYTPVQAVSEKSSLPVLVWIHGGGWVFGDGGAEYEGTFIVQEASRVDKPIIFVTLNYRLGYYGFLSSRELQMEAEAENKEYCPNLGLHDQRQALQWVQDNIAYFGGDPSNVTVAGQSAGAWSALSHLVTNMALCKRGLIMSATVISFPTENENQEVFDTLVARAGIDPNASAQEKLAALRSLSDEQMTAWLDGAVLIRPSWDPKWFSALNGPSRLDETKSLPDWVEGILIGSTKDETANIRPFWTPFTPEVILSAVKSVVPNQKMGDEIVHTYGIASKFHQDTLKGLLDLTTESFFGLFPQVLGQLRAPVSVYHFEQPDTFEESNYRGKAYHCLDLPFLCRMPAVAGANADPDMKLTSDALTTAISTFVHGKQPWEPFHHSQKVMVFRGRESGLQQWPSNERWRQFFTSSERSRALVDTGRLVMTYNLAQLEREGLE</sequence>
<dbReference type="GO" id="GO:0016787">
    <property type="term" value="F:hydrolase activity"/>
    <property type="evidence" value="ECO:0007669"/>
    <property type="project" value="UniProtKB-KW"/>
</dbReference>
<evidence type="ECO:0000259" key="4">
    <source>
        <dbReference type="SMART" id="SM00338"/>
    </source>
</evidence>
<evidence type="ECO:0000256" key="3">
    <source>
        <dbReference type="SAM" id="MobiDB-lite"/>
    </source>
</evidence>
<accession>A0AAV9NS02</accession>
<evidence type="ECO:0000313" key="5">
    <source>
        <dbReference type="EMBL" id="KAK5065106.1"/>
    </source>
</evidence>
<dbReference type="PANTHER" id="PTHR43142">
    <property type="entry name" value="CARBOXYLIC ESTER HYDROLASE"/>
    <property type="match status" value="1"/>
</dbReference>
<protein>
    <recommendedName>
        <fullName evidence="4">BZIP domain-containing protein</fullName>
    </recommendedName>
</protein>
<dbReference type="PROSITE" id="PS00122">
    <property type="entry name" value="CARBOXYLESTERASE_B_1"/>
    <property type="match status" value="1"/>
</dbReference>
<dbReference type="Gene3D" id="1.20.5.170">
    <property type="match status" value="1"/>
</dbReference>
<dbReference type="GO" id="GO:0003700">
    <property type="term" value="F:DNA-binding transcription factor activity"/>
    <property type="evidence" value="ECO:0007669"/>
    <property type="project" value="InterPro"/>
</dbReference>
<organism evidence="5 6">
    <name type="scientific">Exophiala bonariae</name>
    <dbReference type="NCBI Taxonomy" id="1690606"/>
    <lineage>
        <taxon>Eukaryota</taxon>
        <taxon>Fungi</taxon>
        <taxon>Dikarya</taxon>
        <taxon>Ascomycota</taxon>
        <taxon>Pezizomycotina</taxon>
        <taxon>Eurotiomycetes</taxon>
        <taxon>Chaetothyriomycetidae</taxon>
        <taxon>Chaetothyriales</taxon>
        <taxon>Herpotrichiellaceae</taxon>
        <taxon>Exophiala</taxon>
    </lineage>
</organism>
<dbReference type="InterPro" id="IPR002018">
    <property type="entry name" value="CarbesteraseB"/>
</dbReference>
<comment type="similarity">
    <text evidence="1">Belongs to the type-B carboxylesterase/lipase family.</text>
</comment>
<keyword evidence="6" id="KW-1185">Reference proteome</keyword>
<dbReference type="InterPro" id="IPR029058">
    <property type="entry name" value="AB_hydrolase_fold"/>
</dbReference>
<keyword evidence="2" id="KW-0378">Hydrolase</keyword>
<reference evidence="5 6" key="1">
    <citation type="submission" date="2023-08" db="EMBL/GenBank/DDBJ databases">
        <title>Black Yeasts Isolated from many extreme environments.</title>
        <authorList>
            <person name="Coleine C."/>
            <person name="Stajich J.E."/>
            <person name="Selbmann L."/>
        </authorList>
    </citation>
    <scope>NUCLEOTIDE SEQUENCE [LARGE SCALE GENOMIC DNA]</scope>
    <source>
        <strain evidence="5 6">CCFEE 5792</strain>
    </source>
</reference>
<dbReference type="Pfam" id="PF11905">
    <property type="entry name" value="DUF3425"/>
    <property type="match status" value="1"/>
</dbReference>
<dbReference type="CDD" id="cd14688">
    <property type="entry name" value="bZIP_YAP"/>
    <property type="match status" value="1"/>
</dbReference>
<dbReference type="EMBL" id="JAVRRD010000001">
    <property type="protein sequence ID" value="KAK5065106.1"/>
    <property type="molecule type" value="Genomic_DNA"/>
</dbReference>
<name>A0AAV9NS02_9EURO</name>
<dbReference type="Proteomes" id="UP001358417">
    <property type="component" value="Unassembled WGS sequence"/>
</dbReference>
<feature type="domain" description="BZIP" evidence="4">
    <location>
        <begin position="10"/>
        <end position="71"/>
    </location>
</feature>
<dbReference type="InterPro" id="IPR004827">
    <property type="entry name" value="bZIP"/>
</dbReference>
<comment type="caution">
    <text evidence="5">The sequence shown here is derived from an EMBL/GenBank/DDBJ whole genome shotgun (WGS) entry which is preliminary data.</text>
</comment>
<evidence type="ECO:0000313" key="6">
    <source>
        <dbReference type="Proteomes" id="UP001358417"/>
    </source>
</evidence>
<dbReference type="RefSeq" id="XP_064712430.1">
    <property type="nucleotide sequence ID" value="XM_064844570.1"/>
</dbReference>
<dbReference type="InterPro" id="IPR046347">
    <property type="entry name" value="bZIP_sf"/>
</dbReference>
<dbReference type="Pfam" id="PF00135">
    <property type="entry name" value="COesterase"/>
    <property type="match status" value="1"/>
</dbReference>
<proteinExistence type="inferred from homology"/>
<dbReference type="PANTHER" id="PTHR43142:SF1">
    <property type="entry name" value="CARBOXYLIC ESTER HYDROLASE"/>
    <property type="match status" value="1"/>
</dbReference>
<dbReference type="AlphaFoldDB" id="A0AAV9NS02"/>
<feature type="region of interest" description="Disordered" evidence="3">
    <location>
        <begin position="107"/>
        <end position="152"/>
    </location>
</feature>
<evidence type="ECO:0000256" key="1">
    <source>
        <dbReference type="ARBA" id="ARBA00005964"/>
    </source>
</evidence>
<dbReference type="Gene3D" id="3.40.50.1820">
    <property type="entry name" value="alpha/beta hydrolase"/>
    <property type="match status" value="1"/>
</dbReference>
<evidence type="ECO:0000256" key="2">
    <source>
        <dbReference type="ARBA" id="ARBA00022801"/>
    </source>
</evidence>
<dbReference type="GeneID" id="89969164"/>
<dbReference type="InterPro" id="IPR021833">
    <property type="entry name" value="DUF3425"/>
</dbReference>
<feature type="region of interest" description="Disordered" evidence="3">
    <location>
        <begin position="1"/>
        <end position="27"/>
    </location>
</feature>
<gene>
    <name evidence="5" type="ORF">LTR84_000942</name>
</gene>
<dbReference type="InterPro" id="IPR019826">
    <property type="entry name" value="Carboxylesterase_B_AS"/>
</dbReference>
<dbReference type="SUPFAM" id="SSF57959">
    <property type="entry name" value="Leucine zipper domain"/>
    <property type="match status" value="1"/>
</dbReference>
<dbReference type="SMART" id="SM00338">
    <property type="entry name" value="BRLZ"/>
    <property type="match status" value="1"/>
</dbReference>
<dbReference type="SUPFAM" id="SSF53474">
    <property type="entry name" value="alpha/beta-Hydrolases"/>
    <property type="match status" value="1"/>
</dbReference>